<dbReference type="RefSeq" id="WP_183591079.1">
    <property type="nucleotide sequence ID" value="NZ_JACHWR010000001.1"/>
</dbReference>
<sequence>MTTTSTTDAWSGRKVTQARAALAARTVWPAPCGQCGEPVTRTERWVLGHIIGRALRPDLMWEPSNHRVEHRACSDRSAQAAVIEKARAEGARDALAQHGIEDSFPDDLSAEQPPPLPAHTLGGLVPPVEARDGLSWADLCRDAPDWLQPYLDVPEDAAPPLWVSGVHPEAVGSMGPAAIEWMESNVMERGRPLRLRWWQTLAVVLQLQHREDATLCWRVILESGPRRIGKSVRLRGMALWRLANGPTFFEPEQLVLHTGKDLAIVREVMRKAWAWAAPLEDWDIKRGMTEPEVSYLGVNRWVARSKDSTTGYDACLALCDEAWDVPPASIDDDLEPTMLERESPQLVLTSTAHRRATSLMRGRILDALATEDGETLLLIWAMPPGSDPGDPVAWRAASPHWSEDRRRMIASKYAKALAGEADPEADDPDPMQGFIAQYGNVWRFRERRRERGEPIIEADAWAALAAPVPHGTPPASAAIESWFEHGVSLAVAWRSSPGSQVVVSVSAHEDVASAVAALKATGYRGIAVVGSSLMAEPAVKNLAKRAGEGRVSASVSELIRLLGEDVVRHDGGAHLSGQVLDLRTLPGVDGPRMVSTGRADAVKAAVWAIKAARARGGQFKSIVLPRT</sequence>
<dbReference type="InterPro" id="IPR027417">
    <property type="entry name" value="P-loop_NTPase"/>
</dbReference>
<name>A0A7W4YZV4_9ACTN</name>
<comment type="caution">
    <text evidence="1">The sequence shown here is derived from an EMBL/GenBank/DDBJ whole genome shotgun (WGS) entry which is preliminary data.</text>
</comment>
<dbReference type="AlphaFoldDB" id="A0A7W4YZV4"/>
<reference evidence="1 2" key="1">
    <citation type="submission" date="2020-08" db="EMBL/GenBank/DDBJ databases">
        <title>Sequencing the genomes of 1000 actinobacteria strains.</title>
        <authorList>
            <person name="Klenk H.-P."/>
        </authorList>
    </citation>
    <scope>NUCLEOTIDE SEQUENCE [LARGE SCALE GENOMIC DNA]</scope>
    <source>
        <strain evidence="1 2">DSM 105498</strain>
    </source>
</reference>
<keyword evidence="2" id="KW-1185">Reference proteome</keyword>
<evidence type="ECO:0008006" key="3">
    <source>
        <dbReference type="Google" id="ProtNLM"/>
    </source>
</evidence>
<protein>
    <recommendedName>
        <fullName evidence="3">HNH endonuclease</fullName>
    </recommendedName>
</protein>
<organism evidence="1 2">
    <name type="scientific">Nocardioides soli</name>
    <dbReference type="NCBI Taxonomy" id="1036020"/>
    <lineage>
        <taxon>Bacteria</taxon>
        <taxon>Bacillati</taxon>
        <taxon>Actinomycetota</taxon>
        <taxon>Actinomycetes</taxon>
        <taxon>Propionibacteriales</taxon>
        <taxon>Nocardioidaceae</taxon>
        <taxon>Nocardioides</taxon>
    </lineage>
</organism>
<evidence type="ECO:0000313" key="1">
    <source>
        <dbReference type="EMBL" id="MBB3041148.1"/>
    </source>
</evidence>
<evidence type="ECO:0000313" key="2">
    <source>
        <dbReference type="Proteomes" id="UP000589626"/>
    </source>
</evidence>
<dbReference type="Gene3D" id="3.40.50.300">
    <property type="entry name" value="P-loop containing nucleotide triphosphate hydrolases"/>
    <property type="match status" value="1"/>
</dbReference>
<dbReference type="EMBL" id="JACHWR010000001">
    <property type="protein sequence ID" value="MBB3041148.1"/>
    <property type="molecule type" value="Genomic_DNA"/>
</dbReference>
<accession>A0A7W4YZV4</accession>
<proteinExistence type="predicted"/>
<dbReference type="Proteomes" id="UP000589626">
    <property type="component" value="Unassembled WGS sequence"/>
</dbReference>
<gene>
    <name evidence="1" type="ORF">FHU40_000949</name>
</gene>